<evidence type="ECO:0008006" key="4">
    <source>
        <dbReference type="Google" id="ProtNLM"/>
    </source>
</evidence>
<evidence type="ECO:0000313" key="2">
    <source>
        <dbReference type="EMBL" id="CAK0854166.1"/>
    </source>
</evidence>
<evidence type="ECO:0000313" key="3">
    <source>
        <dbReference type="Proteomes" id="UP001189429"/>
    </source>
</evidence>
<feature type="compositionally biased region" description="Acidic residues" evidence="1">
    <location>
        <begin position="236"/>
        <end position="249"/>
    </location>
</feature>
<sequence length="898" mass="97421">MGGLVSYDDVDDDGNKSQWLLCKEESVVYERGFSYLPISKVWALLASNDTAFVANWTEAKTAASTGDTTFQQETVTSSFVDRVRIERKFTALNAAEYKKVVLQPPRFRQTRWLPTMMIPRERGSPGLEQVWLFCYGPDLPFRSVVIEQASGVERACVMVDTASHLCENQAQDIMNWKVNNMIHDCEVSDSKHVPFDKQLEREFYTVKTWSAKINGKSRVDPGDAATDDGATRFGDDGEDETNMGDDADEASQQPAGASRAPAAGKGATAPPSAKKLGAHSVGTSSNSDLGGAHPIEELDDADRHINHLNLFVAMAKGKLGVQLNFATQALSKYNADPDMQTEYKKLKKHLKLFALADSLHANNIGQLQQSEMDAVLTTVASVVRIPACVSVAVLKAKATTAALKASSVDHAIDLMRMTWPLSAGAVAEESPTSPKLWQIDVVFADKRKLFIDLFVRTFFSKLIANGEAIVSDLLQVICLEFDRELTSVAESATTAEDQAAFMCEMTCLVDTVATVFDPIRAFKEDSGEDHLANLTSLQREEKNKPILEMVSLAFAGVPRYHDVINSLVMNKVRISENRAEFNAVRAQSQSVLGTWTSDREAAIKTATNCVGKIAADTLGSDGADLPPLLLQAMLKHAVQKFPLDTKFPQWLDAATTKENNQGRGNDVNALHVALEAFANDESEETFGTVEAAVGAVGICPWCLRLSVDEFPSKLVNRVASCTVDLAQGTGAGVSADQTADMMQILVEASSLHGACDKLMADHKTEEMDFDVQSALGQPTQVATIQLLQRKVVKHVTDLAGVEAAVGVRQRAEESARKGREVLDVLGEAAAQKAKDQVEAVLELVANVRGGLSGGGRWVDAVPEGQLGAWEVVFSVAEKSIMKDKAVAGLRKPLEALEK</sequence>
<comment type="caution">
    <text evidence="2">The sequence shown here is derived from an EMBL/GenBank/DDBJ whole genome shotgun (WGS) entry which is preliminary data.</text>
</comment>
<proteinExistence type="predicted"/>
<keyword evidence="3" id="KW-1185">Reference proteome</keyword>
<dbReference type="Proteomes" id="UP001189429">
    <property type="component" value="Unassembled WGS sequence"/>
</dbReference>
<organism evidence="2 3">
    <name type="scientific">Prorocentrum cordatum</name>
    <dbReference type="NCBI Taxonomy" id="2364126"/>
    <lineage>
        <taxon>Eukaryota</taxon>
        <taxon>Sar</taxon>
        <taxon>Alveolata</taxon>
        <taxon>Dinophyceae</taxon>
        <taxon>Prorocentrales</taxon>
        <taxon>Prorocentraceae</taxon>
        <taxon>Prorocentrum</taxon>
    </lineage>
</organism>
<evidence type="ECO:0000256" key="1">
    <source>
        <dbReference type="SAM" id="MobiDB-lite"/>
    </source>
</evidence>
<gene>
    <name evidence="2" type="ORF">PCOR1329_LOCUS45367</name>
</gene>
<feature type="region of interest" description="Disordered" evidence="1">
    <location>
        <begin position="215"/>
        <end position="294"/>
    </location>
</feature>
<protein>
    <recommendedName>
        <fullName evidence="4">Exocyst complex component Sec6</fullName>
    </recommendedName>
</protein>
<reference evidence="2" key="1">
    <citation type="submission" date="2023-10" db="EMBL/GenBank/DDBJ databases">
        <authorList>
            <person name="Chen Y."/>
            <person name="Shah S."/>
            <person name="Dougan E. K."/>
            <person name="Thang M."/>
            <person name="Chan C."/>
        </authorList>
    </citation>
    <scope>NUCLEOTIDE SEQUENCE [LARGE SCALE GENOMIC DNA]</scope>
</reference>
<name>A0ABN9U5A3_9DINO</name>
<accession>A0ABN9U5A3</accession>
<dbReference type="EMBL" id="CAUYUJ010015455">
    <property type="protein sequence ID" value="CAK0854166.1"/>
    <property type="molecule type" value="Genomic_DNA"/>
</dbReference>
<feature type="compositionally biased region" description="Low complexity" evidence="1">
    <location>
        <begin position="250"/>
        <end position="275"/>
    </location>
</feature>
<feature type="non-terminal residue" evidence="2">
    <location>
        <position position="898"/>
    </location>
</feature>